<feature type="compositionally biased region" description="Basic and acidic residues" evidence="1">
    <location>
        <begin position="83"/>
        <end position="100"/>
    </location>
</feature>
<feature type="region of interest" description="Disordered" evidence="1">
    <location>
        <begin position="83"/>
        <end position="127"/>
    </location>
</feature>
<feature type="compositionally biased region" description="Basic and acidic residues" evidence="1">
    <location>
        <begin position="25"/>
        <end position="40"/>
    </location>
</feature>
<dbReference type="EMBL" id="GBZX01000705">
    <property type="protein sequence ID" value="JAG92035.1"/>
    <property type="molecule type" value="mRNA"/>
</dbReference>
<proteinExistence type="evidence at transcript level"/>
<evidence type="ECO:0000313" key="3">
    <source>
        <dbReference type="EMBL" id="JAG92035.1"/>
    </source>
</evidence>
<accession>A0A0C9R552</accession>
<reference evidence="3" key="1">
    <citation type="journal article" date="2015" name="PLoS ONE">
        <title>An Insight into the Sialome of the Lone Star Tick, Amblyomma americanum, with a Glimpse on Its Time Dependent Gene Expression.</title>
        <authorList>
            <person name="Karim S."/>
            <person name="Ribeiro J.M."/>
        </authorList>
    </citation>
    <scope>NUCLEOTIDE SEQUENCE</scope>
    <source>
        <tissue evidence="3">Salivary gland</tissue>
    </source>
</reference>
<feature type="signal peptide" evidence="2">
    <location>
        <begin position="1"/>
        <end position="21"/>
    </location>
</feature>
<evidence type="ECO:0000256" key="1">
    <source>
        <dbReference type="SAM" id="MobiDB-lite"/>
    </source>
</evidence>
<feature type="region of interest" description="Disordered" evidence="1">
    <location>
        <begin position="25"/>
        <end position="60"/>
    </location>
</feature>
<name>A0A0C9R552_AMBAM</name>
<organism evidence="3">
    <name type="scientific">Amblyomma americanum</name>
    <name type="common">Lone star tick</name>
    <dbReference type="NCBI Taxonomy" id="6943"/>
    <lineage>
        <taxon>Eukaryota</taxon>
        <taxon>Metazoa</taxon>
        <taxon>Ecdysozoa</taxon>
        <taxon>Arthropoda</taxon>
        <taxon>Chelicerata</taxon>
        <taxon>Arachnida</taxon>
        <taxon>Acari</taxon>
        <taxon>Parasitiformes</taxon>
        <taxon>Ixodida</taxon>
        <taxon>Ixodoidea</taxon>
        <taxon>Ixodidae</taxon>
        <taxon>Amblyomminae</taxon>
        <taxon>Amblyomma</taxon>
    </lineage>
</organism>
<keyword evidence="2" id="KW-0732">Signal</keyword>
<sequence length="127" mass="14324">MRTLMVCLAIFPALAVILCDGNKITDRKGQKNDTKNKERPGASCPDGNRLPIPDGQNRTKQENPCYLLQCNNGEVTRTNCTERRVDYKGDDKKEGEKEFPECCPPRNRMLGKSRETLDLELPGPSRD</sequence>
<feature type="chain" id="PRO_5002201763" evidence="2">
    <location>
        <begin position="22"/>
        <end position="127"/>
    </location>
</feature>
<dbReference type="AlphaFoldDB" id="A0A0C9R552"/>
<evidence type="ECO:0000256" key="2">
    <source>
        <dbReference type="SAM" id="SignalP"/>
    </source>
</evidence>
<protein>
    <submittedName>
        <fullName evidence="3">Putative secreted protein</fullName>
    </submittedName>
</protein>